<proteinExistence type="predicted"/>
<dbReference type="RefSeq" id="WP_068136736.1">
    <property type="nucleotide sequence ID" value="NZ_AP014924.1"/>
</dbReference>
<gene>
    <name evidence="1" type="ORF">LIP_1778</name>
</gene>
<dbReference type="KEGG" id="lpil:LIP_1778"/>
<organism evidence="1 2">
    <name type="scientific">Limnochorda pilosa</name>
    <dbReference type="NCBI Taxonomy" id="1555112"/>
    <lineage>
        <taxon>Bacteria</taxon>
        <taxon>Bacillati</taxon>
        <taxon>Bacillota</taxon>
        <taxon>Limnochordia</taxon>
        <taxon>Limnochordales</taxon>
        <taxon>Limnochordaceae</taxon>
        <taxon>Limnochorda</taxon>
    </lineage>
</organism>
<protein>
    <submittedName>
        <fullName evidence="1">Uncharacterized protein</fullName>
    </submittedName>
</protein>
<dbReference type="Proteomes" id="UP000065807">
    <property type="component" value="Chromosome"/>
</dbReference>
<dbReference type="InterPro" id="IPR054055">
    <property type="entry name" value="YpzH"/>
</dbReference>
<evidence type="ECO:0000313" key="2">
    <source>
        <dbReference type="Proteomes" id="UP000065807"/>
    </source>
</evidence>
<accession>A0A0K2SKS7</accession>
<evidence type="ECO:0000313" key="1">
    <source>
        <dbReference type="EMBL" id="BAS27622.1"/>
    </source>
</evidence>
<sequence>MSEVSPTNQVLAVVTTDASRAAGGGAPVFVARSREEMVHMANTLAKVTVGMVHELAEDLLIVVRH</sequence>
<keyword evidence="2" id="KW-1185">Reference proteome</keyword>
<dbReference type="EMBL" id="AP014924">
    <property type="protein sequence ID" value="BAS27622.1"/>
    <property type="molecule type" value="Genomic_DNA"/>
</dbReference>
<reference evidence="2" key="1">
    <citation type="submission" date="2015-07" db="EMBL/GenBank/DDBJ databases">
        <title>Complete genome sequence and phylogenetic analysis of Limnochorda pilosa.</title>
        <authorList>
            <person name="Watanabe M."/>
            <person name="Kojima H."/>
            <person name="Fukui M."/>
        </authorList>
    </citation>
    <scope>NUCLEOTIDE SEQUENCE [LARGE SCALE GENOMIC DNA]</scope>
    <source>
        <strain evidence="2">HC45</strain>
    </source>
</reference>
<dbReference type="Pfam" id="PF21835">
    <property type="entry name" value="YIEGIA_cap"/>
    <property type="match status" value="1"/>
</dbReference>
<name>A0A0K2SKS7_LIMPI</name>
<reference evidence="2" key="2">
    <citation type="journal article" date="2016" name="Int. J. Syst. Evol. Microbiol.">
        <title>Complete genome sequence and cell structure of Limnochorda pilosa, a Gram-negative spore-former within the phylum Firmicutes.</title>
        <authorList>
            <person name="Watanabe M."/>
            <person name="Kojima H."/>
            <person name="Fukui M."/>
        </authorList>
    </citation>
    <scope>NUCLEOTIDE SEQUENCE [LARGE SCALE GENOMIC DNA]</scope>
    <source>
        <strain evidence="2">HC45</strain>
    </source>
</reference>
<dbReference type="STRING" id="1555112.LIP_1778"/>
<dbReference type="AlphaFoldDB" id="A0A0K2SKS7"/>